<dbReference type="Proteomes" id="UP001501423">
    <property type="component" value="Unassembled WGS sequence"/>
</dbReference>
<proteinExistence type="predicted"/>
<organism evidence="1 2">
    <name type="scientific">Streptomyces erythrogriseus</name>
    <dbReference type="NCBI Taxonomy" id="284027"/>
    <lineage>
        <taxon>Bacteria</taxon>
        <taxon>Bacillati</taxon>
        <taxon>Actinomycetota</taxon>
        <taxon>Actinomycetes</taxon>
        <taxon>Kitasatosporales</taxon>
        <taxon>Streptomycetaceae</taxon>
        <taxon>Streptomyces</taxon>
        <taxon>Streptomyces griseoincarnatus group</taxon>
    </lineage>
</organism>
<evidence type="ECO:0000313" key="2">
    <source>
        <dbReference type="Proteomes" id="UP001501423"/>
    </source>
</evidence>
<dbReference type="RefSeq" id="WP_346087036.1">
    <property type="nucleotide sequence ID" value="NZ_BAAAVA010000001.1"/>
</dbReference>
<protein>
    <submittedName>
        <fullName evidence="1">Uncharacterized protein</fullName>
    </submittedName>
</protein>
<evidence type="ECO:0000313" key="1">
    <source>
        <dbReference type="EMBL" id="GAA2905926.1"/>
    </source>
</evidence>
<sequence length="49" mass="5018">MLIKADSTGVQGAADVVTLADERHDRLDVDFDSAGTAAAGPLTELSEST</sequence>
<dbReference type="EMBL" id="BAAAVA010000001">
    <property type="protein sequence ID" value="GAA2905926.1"/>
    <property type="molecule type" value="Genomic_DNA"/>
</dbReference>
<accession>A0ABN3W934</accession>
<gene>
    <name evidence="1" type="ORF">GCM10010478_00410</name>
</gene>
<name>A0ABN3W934_9ACTN</name>
<comment type="caution">
    <text evidence="1">The sequence shown here is derived from an EMBL/GenBank/DDBJ whole genome shotgun (WGS) entry which is preliminary data.</text>
</comment>
<reference evidence="2" key="1">
    <citation type="journal article" date="2019" name="Int. J. Syst. Evol. Microbiol.">
        <title>The Global Catalogue of Microorganisms (GCM) 10K type strain sequencing project: providing services to taxonomists for standard genome sequencing and annotation.</title>
        <authorList>
            <consortium name="The Broad Institute Genomics Platform"/>
            <consortium name="The Broad Institute Genome Sequencing Center for Infectious Disease"/>
            <person name="Wu L."/>
            <person name="Ma J."/>
        </authorList>
    </citation>
    <scope>NUCLEOTIDE SEQUENCE [LARGE SCALE GENOMIC DNA]</scope>
    <source>
        <strain evidence="2">JCM 9650</strain>
    </source>
</reference>
<keyword evidence="2" id="KW-1185">Reference proteome</keyword>